<dbReference type="EC" id="2.4.-.-" evidence="12"/>
<evidence type="ECO:0000256" key="1">
    <source>
        <dbReference type="ARBA" id="ARBA00004651"/>
    </source>
</evidence>
<keyword evidence="13" id="KW-1185">Reference proteome</keyword>
<feature type="transmembrane region" description="Helical" evidence="8">
    <location>
        <begin position="480"/>
        <end position="500"/>
    </location>
</feature>
<evidence type="ECO:0000313" key="12">
    <source>
        <dbReference type="EMBL" id="MCQ4630427.1"/>
    </source>
</evidence>
<dbReference type="InterPro" id="IPR001173">
    <property type="entry name" value="Glyco_trans_2-like"/>
</dbReference>
<evidence type="ECO:0000256" key="8">
    <source>
        <dbReference type="SAM" id="Phobius"/>
    </source>
</evidence>
<dbReference type="Proteomes" id="UP000996601">
    <property type="component" value="Unassembled WGS sequence"/>
</dbReference>
<dbReference type="PANTHER" id="PTHR33908:SF11">
    <property type="entry name" value="MEMBRANE PROTEIN"/>
    <property type="match status" value="1"/>
</dbReference>
<dbReference type="InterPro" id="IPR007267">
    <property type="entry name" value="GtrA_DPMS_TM"/>
</dbReference>
<feature type="transmembrane region" description="Helical" evidence="8">
    <location>
        <begin position="450"/>
        <end position="468"/>
    </location>
</feature>
<feature type="transmembrane region" description="Helical" evidence="8">
    <location>
        <begin position="709"/>
        <end position="731"/>
    </location>
</feature>
<feature type="transmembrane region" description="Helical" evidence="8">
    <location>
        <begin position="528"/>
        <end position="559"/>
    </location>
</feature>
<keyword evidence="6 8" id="KW-1133">Transmembrane helix</keyword>
<comment type="subcellular location">
    <subcellularLocation>
        <location evidence="1">Cell membrane</location>
        <topology evidence="1">Multi-pass membrane protein</topology>
    </subcellularLocation>
</comment>
<feature type="transmembrane region" description="Helical" evidence="8">
    <location>
        <begin position="258"/>
        <end position="276"/>
    </location>
</feature>
<feature type="transmembrane region" description="Helical" evidence="8">
    <location>
        <begin position="324"/>
        <end position="343"/>
    </location>
</feature>
<gene>
    <name evidence="12" type="ORF">GB927_010290</name>
</gene>
<keyword evidence="5 8" id="KW-0812">Transmembrane</keyword>
<keyword evidence="3 12" id="KW-0328">Glycosyltransferase</keyword>
<evidence type="ECO:0000259" key="10">
    <source>
        <dbReference type="Pfam" id="PF04138"/>
    </source>
</evidence>
<name>A0ABT1R5G6_9HYPH</name>
<dbReference type="InterPro" id="IPR050297">
    <property type="entry name" value="LipidA_mod_glycosyltrf_83"/>
</dbReference>
<evidence type="ECO:0000256" key="4">
    <source>
        <dbReference type="ARBA" id="ARBA00022679"/>
    </source>
</evidence>
<dbReference type="Gene3D" id="3.90.550.10">
    <property type="entry name" value="Spore Coat Polysaccharide Biosynthesis Protein SpsA, Chain A"/>
    <property type="match status" value="1"/>
</dbReference>
<feature type="transmembrane region" description="Helical" evidence="8">
    <location>
        <begin position="282"/>
        <end position="304"/>
    </location>
</feature>
<feature type="domain" description="Glycosyltransferase 2-like" evidence="9">
    <location>
        <begin position="30"/>
        <end position="166"/>
    </location>
</feature>
<dbReference type="PANTHER" id="PTHR33908">
    <property type="entry name" value="MANNOSYLTRANSFERASE YKCB-RELATED"/>
    <property type="match status" value="1"/>
</dbReference>
<feature type="domain" description="Glycosyltransferase RgtA/B/C/D-like" evidence="11">
    <location>
        <begin position="429"/>
        <end position="589"/>
    </location>
</feature>
<evidence type="ECO:0000256" key="7">
    <source>
        <dbReference type="ARBA" id="ARBA00023136"/>
    </source>
</evidence>
<dbReference type="Pfam" id="PF13231">
    <property type="entry name" value="PMT_2"/>
    <property type="match status" value="1"/>
</dbReference>
<reference evidence="12" key="1">
    <citation type="submission" date="2021-07" db="EMBL/GenBank/DDBJ databases">
        <title>Shinella sp. nov., a novel member of the genus Shinella from water.</title>
        <authorList>
            <person name="Deng Y."/>
        </authorList>
    </citation>
    <scope>NUCLEOTIDE SEQUENCE</scope>
    <source>
        <strain evidence="12">CPCC 100929</strain>
    </source>
</reference>
<evidence type="ECO:0000256" key="2">
    <source>
        <dbReference type="ARBA" id="ARBA00022475"/>
    </source>
</evidence>
<dbReference type="InterPro" id="IPR038731">
    <property type="entry name" value="RgtA/B/C-like"/>
</dbReference>
<organism evidence="12 13">
    <name type="scientific">Shinella lacus</name>
    <dbReference type="NCBI Taxonomy" id="2654216"/>
    <lineage>
        <taxon>Bacteria</taxon>
        <taxon>Pseudomonadati</taxon>
        <taxon>Pseudomonadota</taxon>
        <taxon>Alphaproteobacteria</taxon>
        <taxon>Hyphomicrobiales</taxon>
        <taxon>Rhizobiaceae</taxon>
        <taxon>Shinella</taxon>
    </lineage>
</organism>
<dbReference type="Pfam" id="PF04138">
    <property type="entry name" value="GtrA_DPMS_TM"/>
    <property type="match status" value="1"/>
</dbReference>
<dbReference type="EMBL" id="WHSB02000003">
    <property type="protein sequence ID" value="MCQ4630427.1"/>
    <property type="molecule type" value="Genomic_DNA"/>
</dbReference>
<keyword evidence="7 8" id="KW-0472">Membrane</keyword>
<feature type="domain" description="GtrA/DPMS transmembrane" evidence="10">
    <location>
        <begin position="261"/>
        <end position="373"/>
    </location>
</feature>
<dbReference type="InterPro" id="IPR029044">
    <property type="entry name" value="Nucleotide-diphossugar_trans"/>
</dbReference>
<evidence type="ECO:0000313" key="13">
    <source>
        <dbReference type="Proteomes" id="UP000996601"/>
    </source>
</evidence>
<proteinExistence type="predicted"/>
<evidence type="ECO:0000256" key="6">
    <source>
        <dbReference type="ARBA" id="ARBA00022989"/>
    </source>
</evidence>
<dbReference type="InterPro" id="IPR039528">
    <property type="entry name" value="DPM1-like"/>
</dbReference>
<dbReference type="GO" id="GO:0016757">
    <property type="term" value="F:glycosyltransferase activity"/>
    <property type="evidence" value="ECO:0007669"/>
    <property type="project" value="UniProtKB-KW"/>
</dbReference>
<evidence type="ECO:0000259" key="9">
    <source>
        <dbReference type="Pfam" id="PF00535"/>
    </source>
</evidence>
<feature type="transmembrane region" description="Helical" evidence="8">
    <location>
        <begin position="385"/>
        <end position="403"/>
    </location>
</feature>
<feature type="transmembrane region" description="Helical" evidence="8">
    <location>
        <begin position="655"/>
        <end position="674"/>
    </location>
</feature>
<comment type="caution">
    <text evidence="12">The sequence shown here is derived from an EMBL/GenBank/DDBJ whole genome shotgun (WGS) entry which is preliminary data.</text>
</comment>
<evidence type="ECO:0000256" key="3">
    <source>
        <dbReference type="ARBA" id="ARBA00022676"/>
    </source>
</evidence>
<feature type="transmembrane region" description="Helical" evidence="8">
    <location>
        <begin position="349"/>
        <end position="373"/>
    </location>
</feature>
<evidence type="ECO:0000259" key="11">
    <source>
        <dbReference type="Pfam" id="PF13231"/>
    </source>
</evidence>
<dbReference type="SUPFAM" id="SSF53448">
    <property type="entry name" value="Nucleotide-diphospho-sugar transferases"/>
    <property type="match status" value="1"/>
</dbReference>
<dbReference type="RefSeq" id="WP_256116688.1">
    <property type="nucleotide sequence ID" value="NZ_WHSB02000003.1"/>
</dbReference>
<keyword evidence="2" id="KW-1003">Cell membrane</keyword>
<keyword evidence="4 12" id="KW-0808">Transferase</keyword>
<accession>A0ABT1R5G6</accession>
<feature type="transmembrane region" description="Helical" evidence="8">
    <location>
        <begin position="571"/>
        <end position="592"/>
    </location>
</feature>
<evidence type="ECO:0000256" key="5">
    <source>
        <dbReference type="ARBA" id="ARBA00022692"/>
    </source>
</evidence>
<dbReference type="Pfam" id="PF00535">
    <property type="entry name" value="Glycos_transf_2"/>
    <property type="match status" value="1"/>
</dbReference>
<feature type="transmembrane region" description="Helical" evidence="8">
    <location>
        <begin position="612"/>
        <end position="635"/>
    </location>
</feature>
<protein>
    <submittedName>
        <fullName evidence="12">Glycosyltransferase family 39 protein</fullName>
        <ecNumber evidence="12">2.4.-.-</ecNumber>
    </submittedName>
</protein>
<sequence length="878" mass="95786">MFSYRMPSHEAEHVKAFQLSDVQDIRPAVSIIVPTLNEAENIDRILGDIVDSVREHFNFEIIVTDGGSTDGTCERVTLWTRRHPVRLVRNAGTGGLAEDVFSAAAKARFPILVVLDADGSHPASSIPDLVRPLSSGRFDMAVGSRYVEGGRTVGWPLHRRLLSRLGGAFASPFTDVNDPLSGFFAVKRDRLLAAGSHAEGFKIGLEAIFAGGDALTVTEVPISFTDRVKGKSKIGARQFAAYLGQLVRFSRGTAASDTFHRFAVVGFAGFVLDFAIVSMMRILGADITVAHMSGFCFAALFNYLAHAEWSFKDRAGNSTRFARFLLLSVLALAMRGGFIATASDLGLPFLWVLMLGIAGGGIVSYVGNEFYVFRSDTFLPSTTRWKLAAVAVAVYVVMIRLVYQGSIDLIPQEAYYWNYAQHPAWGYLDHPPMVAWLIWLGTSIFGNSEFGVRAGATLCWLLTAFFLFRLTDNLFGRTSAFLALLLVSILPFFFAIGTIMTPDAPLTAAWAGALYFLERALIGRRRRAWLGVGICIGLGMLSKYTIALLGPATIVFLIIHPQSRHWFLSKWPYLCAAIAVALFSPVILWNATHDWASFQFQGSRRWLADIRFSTHTLAMFVTALLGPIGLGLAGITMARLPRLADHLAMRGPATFILVFTLVPLSVFLGFSLLHGVKLNWTGPLWLALLPAMAKIVADAVKQGRRARLVAALKIGTAASILCFALFLHYLALGLPFTGYSGTLRGLPVAWEEFSTGAEQIKAKVAAETGYSPLLVGMDAYNIASQLGFYGQGRTALDDITSQNLFGQNGLMFANWHAGKASAGRVVILYGLKENSVSGDGLAKWFDTIGPVERRAVQKNGSVAGTFFYRVGYGFRQPT</sequence>
<dbReference type="CDD" id="cd06442">
    <property type="entry name" value="DPM1_like"/>
    <property type="match status" value="1"/>
</dbReference>